<dbReference type="AlphaFoldDB" id="A0A210QCN5"/>
<feature type="compositionally biased region" description="Polar residues" evidence="1">
    <location>
        <begin position="129"/>
        <end position="145"/>
    </location>
</feature>
<feature type="compositionally biased region" description="Basic and acidic residues" evidence="1">
    <location>
        <begin position="271"/>
        <end position="284"/>
    </location>
</feature>
<dbReference type="EMBL" id="NEDP02004182">
    <property type="protein sequence ID" value="OWF46481.1"/>
    <property type="molecule type" value="Genomic_DNA"/>
</dbReference>
<evidence type="ECO:0000313" key="3">
    <source>
        <dbReference type="Proteomes" id="UP000242188"/>
    </source>
</evidence>
<feature type="compositionally biased region" description="Polar residues" evidence="1">
    <location>
        <begin position="308"/>
        <end position="320"/>
    </location>
</feature>
<feature type="compositionally biased region" description="Polar residues" evidence="1">
    <location>
        <begin position="244"/>
        <end position="270"/>
    </location>
</feature>
<feature type="compositionally biased region" description="Basic and acidic residues" evidence="1">
    <location>
        <begin position="99"/>
        <end position="121"/>
    </location>
</feature>
<feature type="region of interest" description="Disordered" evidence="1">
    <location>
        <begin position="44"/>
        <end position="284"/>
    </location>
</feature>
<dbReference type="OrthoDB" id="6150479at2759"/>
<evidence type="ECO:0000256" key="1">
    <source>
        <dbReference type="SAM" id="MobiDB-lite"/>
    </source>
</evidence>
<feature type="compositionally biased region" description="Polar residues" evidence="1">
    <location>
        <begin position="164"/>
        <end position="173"/>
    </location>
</feature>
<sequence length="621" mass="70270">MAAKRREDSSSLAESLEILLKTLDDIERRNVHLLKLCGARRNLFKPWPRKKNGDTETVEKDGGDVQTSSQSKDTLTAAEKSEMAMMDKMLTKAQAAREVQQRIKESGRTRKPKLPEKKGDNSSKGPVKVSNQEPVQNDSTTTKPSVKNLAKKTTSDRLTHNLEKGTNSKSQGDQVAPKSSTTGQGQGQRGRLSGRGSSSASVRGGKKVVAAHLTAPFQTNPRLSVPKRQVDKRISSGAKCRTVITGQKKSSVPTQRSVISEQKSGFNQKQNGKDNHKLENQRLEKDEEITEKLDTFVDDDSFEDKATSAHNSSVASNQSEGQEEETQVTAKPLVEDTALVENLGNLKVTDDTDTQEKEKEKRFCLLTDGKKLNIPGKLRRLYANNVRLREKVKLQRMTKKVDVCTSRQEFLSKVESTFEWDEAQSVGRKVQAITNVYTNLLRLLCDLDLRDTDSWPCYDVLRAKRMVEFILTVFYKTEEERLKFNPDVLSSISCEGRQLRVEVTPPQPSFTSQFWSPAFIKLDPCVYKTLSKPYDCLQYKSSRDLDRYMTLVFQIQYEQLQQRLLDTIATKVLPLLKCGNYKPSETVWMFRSLYSMLTSNKSFPVIVKDTIQELEESPENK</sequence>
<feature type="region of interest" description="Disordered" evidence="1">
    <location>
        <begin position="301"/>
        <end position="333"/>
    </location>
</feature>
<evidence type="ECO:0000313" key="2">
    <source>
        <dbReference type="EMBL" id="OWF46481.1"/>
    </source>
</evidence>
<feature type="compositionally biased region" description="Basic and acidic residues" evidence="1">
    <location>
        <begin position="153"/>
        <end position="163"/>
    </location>
</feature>
<feature type="compositionally biased region" description="Polar residues" evidence="1">
    <location>
        <begin position="65"/>
        <end position="74"/>
    </location>
</feature>
<keyword evidence="3" id="KW-1185">Reference proteome</keyword>
<reference evidence="2 3" key="1">
    <citation type="journal article" date="2017" name="Nat. Ecol. Evol.">
        <title>Scallop genome provides insights into evolution of bilaterian karyotype and development.</title>
        <authorList>
            <person name="Wang S."/>
            <person name="Zhang J."/>
            <person name="Jiao W."/>
            <person name="Li J."/>
            <person name="Xun X."/>
            <person name="Sun Y."/>
            <person name="Guo X."/>
            <person name="Huan P."/>
            <person name="Dong B."/>
            <person name="Zhang L."/>
            <person name="Hu X."/>
            <person name="Sun X."/>
            <person name="Wang J."/>
            <person name="Zhao C."/>
            <person name="Wang Y."/>
            <person name="Wang D."/>
            <person name="Huang X."/>
            <person name="Wang R."/>
            <person name="Lv J."/>
            <person name="Li Y."/>
            <person name="Zhang Z."/>
            <person name="Liu B."/>
            <person name="Lu W."/>
            <person name="Hui Y."/>
            <person name="Liang J."/>
            <person name="Zhou Z."/>
            <person name="Hou R."/>
            <person name="Li X."/>
            <person name="Liu Y."/>
            <person name="Li H."/>
            <person name="Ning X."/>
            <person name="Lin Y."/>
            <person name="Zhao L."/>
            <person name="Xing Q."/>
            <person name="Dou J."/>
            <person name="Li Y."/>
            <person name="Mao J."/>
            <person name="Guo H."/>
            <person name="Dou H."/>
            <person name="Li T."/>
            <person name="Mu C."/>
            <person name="Jiang W."/>
            <person name="Fu Q."/>
            <person name="Fu X."/>
            <person name="Miao Y."/>
            <person name="Liu J."/>
            <person name="Yu Q."/>
            <person name="Li R."/>
            <person name="Liao H."/>
            <person name="Li X."/>
            <person name="Kong Y."/>
            <person name="Jiang Z."/>
            <person name="Chourrout D."/>
            <person name="Li R."/>
            <person name="Bao Z."/>
        </authorList>
    </citation>
    <scope>NUCLEOTIDE SEQUENCE [LARGE SCALE GENOMIC DNA]</scope>
    <source>
        <strain evidence="2 3">PY_sf001</strain>
    </source>
</reference>
<accession>A0A210QCN5</accession>
<name>A0A210QCN5_MIZYE</name>
<comment type="caution">
    <text evidence="2">The sequence shown here is derived from an EMBL/GenBank/DDBJ whole genome shotgun (WGS) entry which is preliminary data.</text>
</comment>
<organism evidence="2 3">
    <name type="scientific">Mizuhopecten yessoensis</name>
    <name type="common">Japanese scallop</name>
    <name type="synonym">Patinopecten yessoensis</name>
    <dbReference type="NCBI Taxonomy" id="6573"/>
    <lineage>
        <taxon>Eukaryota</taxon>
        <taxon>Metazoa</taxon>
        <taxon>Spiralia</taxon>
        <taxon>Lophotrochozoa</taxon>
        <taxon>Mollusca</taxon>
        <taxon>Bivalvia</taxon>
        <taxon>Autobranchia</taxon>
        <taxon>Pteriomorphia</taxon>
        <taxon>Pectinida</taxon>
        <taxon>Pectinoidea</taxon>
        <taxon>Pectinidae</taxon>
        <taxon>Mizuhopecten</taxon>
    </lineage>
</organism>
<gene>
    <name evidence="2" type="ORF">KP79_PYT05227</name>
</gene>
<feature type="compositionally biased region" description="Basic and acidic residues" evidence="1">
    <location>
        <begin position="51"/>
        <end position="63"/>
    </location>
</feature>
<dbReference type="Proteomes" id="UP000242188">
    <property type="component" value="Unassembled WGS sequence"/>
</dbReference>
<feature type="compositionally biased region" description="Low complexity" evidence="1">
    <location>
        <begin position="179"/>
        <end position="203"/>
    </location>
</feature>
<protein>
    <submittedName>
        <fullName evidence="2">Uncharacterized protein</fullName>
    </submittedName>
</protein>
<proteinExistence type="predicted"/>